<sequence length="270" mass="29279">MNVGLAEVPESARGLSLERPHSIRTESFFTLIREQRCMGADHGTLEALLAGNERHVESLPEDYFSDVQAGQHPDVVAVCCSDSRVPQERMWGVEDPGTVFTPSNIGNQVWDDDDGERIVDGGVLYPIHHAGTDAAAVVGHTGCGAVTAAYQVATGADLPGPAGVDKWVDLLVPVVEDGLESDLIDPAADEETVINQLVEYNVDYQARFLRESDVVPDDVSVYGFVYDFQGVYGNEYGRAYLVNVDGETNPDAIADLIPDQYETATDSLLY</sequence>
<dbReference type="KEGG" id="nan:AArc1_3264"/>
<evidence type="ECO:0000256" key="5">
    <source>
        <dbReference type="ARBA" id="ARBA00023239"/>
    </source>
</evidence>
<comment type="cofactor">
    <cofactor evidence="7">
        <name>Zn(2+)</name>
        <dbReference type="ChEBI" id="CHEBI:29105"/>
    </cofactor>
    <text evidence="7">Binds 1 zinc ion per subunit.</text>
</comment>
<feature type="binding site" evidence="7">
    <location>
        <position position="140"/>
    </location>
    <ligand>
        <name>Zn(2+)</name>
        <dbReference type="ChEBI" id="CHEBI:29105"/>
    </ligand>
</feature>
<comment type="catalytic activity">
    <reaction evidence="6">
        <text>hydrogencarbonate + H(+) = CO2 + H2O</text>
        <dbReference type="Rhea" id="RHEA:10748"/>
        <dbReference type="ChEBI" id="CHEBI:15377"/>
        <dbReference type="ChEBI" id="CHEBI:15378"/>
        <dbReference type="ChEBI" id="CHEBI:16526"/>
        <dbReference type="ChEBI" id="CHEBI:17544"/>
        <dbReference type="EC" id="4.2.1.1"/>
    </reaction>
</comment>
<evidence type="ECO:0000256" key="3">
    <source>
        <dbReference type="ARBA" id="ARBA00022723"/>
    </source>
</evidence>
<evidence type="ECO:0000256" key="6">
    <source>
        <dbReference type="ARBA" id="ARBA00048348"/>
    </source>
</evidence>
<dbReference type="Gene3D" id="3.40.1050.10">
    <property type="entry name" value="Carbonic anhydrase"/>
    <property type="match status" value="1"/>
</dbReference>
<dbReference type="InterPro" id="IPR001765">
    <property type="entry name" value="Carbonic_anhydrase"/>
</dbReference>
<dbReference type="GO" id="GO:0004089">
    <property type="term" value="F:carbonate dehydratase activity"/>
    <property type="evidence" value="ECO:0007669"/>
    <property type="project" value="UniProtKB-EC"/>
</dbReference>
<dbReference type="PANTHER" id="PTHR11002:SF76">
    <property type="entry name" value="CARBONIC ANHYDRASE"/>
    <property type="match status" value="1"/>
</dbReference>
<dbReference type="AlphaFoldDB" id="A0A346PJ72"/>
<comment type="similarity">
    <text evidence="1">Belongs to the beta-class carbonic anhydrase family.</text>
</comment>
<dbReference type="GO" id="GO:0008270">
    <property type="term" value="F:zinc ion binding"/>
    <property type="evidence" value="ECO:0007669"/>
    <property type="project" value="InterPro"/>
</dbReference>
<evidence type="ECO:0000256" key="7">
    <source>
        <dbReference type="PIRSR" id="PIRSR601765-2"/>
    </source>
</evidence>
<proteinExistence type="inferred from homology"/>
<keyword evidence="5" id="KW-0456">Lyase</keyword>
<evidence type="ECO:0000256" key="4">
    <source>
        <dbReference type="ARBA" id="ARBA00022833"/>
    </source>
</evidence>
<keyword evidence="4 7" id="KW-0862">Zinc</keyword>
<dbReference type="EMBL" id="CP024047">
    <property type="protein sequence ID" value="AXR79567.1"/>
    <property type="molecule type" value="Genomic_DNA"/>
</dbReference>
<dbReference type="Proteomes" id="UP000258707">
    <property type="component" value="Chromosome"/>
</dbReference>
<dbReference type="PANTHER" id="PTHR11002">
    <property type="entry name" value="CARBONIC ANHYDRASE"/>
    <property type="match status" value="1"/>
</dbReference>
<dbReference type="InterPro" id="IPR036874">
    <property type="entry name" value="Carbonic_anhydrase_sf"/>
</dbReference>
<dbReference type="SMART" id="SM00947">
    <property type="entry name" value="Pro_CA"/>
    <property type="match status" value="1"/>
</dbReference>
<organism evidence="8 9">
    <name type="scientific">Natrarchaeobaculum sulfurireducens</name>
    <dbReference type="NCBI Taxonomy" id="2044521"/>
    <lineage>
        <taxon>Archaea</taxon>
        <taxon>Methanobacteriati</taxon>
        <taxon>Methanobacteriota</taxon>
        <taxon>Stenosarchaea group</taxon>
        <taxon>Halobacteria</taxon>
        <taxon>Halobacteriales</taxon>
        <taxon>Natrialbaceae</taxon>
        <taxon>Natrarchaeobaculum</taxon>
    </lineage>
</organism>
<feature type="binding site" evidence="7">
    <location>
        <position position="80"/>
    </location>
    <ligand>
        <name>Zn(2+)</name>
        <dbReference type="ChEBI" id="CHEBI:29105"/>
    </ligand>
</feature>
<dbReference type="EC" id="4.2.1.1" evidence="2"/>
<evidence type="ECO:0000313" key="8">
    <source>
        <dbReference type="EMBL" id="AXR79567.1"/>
    </source>
</evidence>
<dbReference type="Pfam" id="PF00484">
    <property type="entry name" value="Pro_CA"/>
    <property type="match status" value="1"/>
</dbReference>
<reference evidence="9" key="1">
    <citation type="submission" date="2017-10" db="EMBL/GenBank/DDBJ databases">
        <title>Phenotypic and genomic properties of facultatively anaerobic sulfur-reducing natronoarchaea from hypersaline soda lakes.</title>
        <authorList>
            <person name="Sorokin D.Y."/>
            <person name="Kublanov I.V."/>
            <person name="Roman P."/>
            <person name="Sinninghe Damste J.S."/>
            <person name="Golyshin P.N."/>
            <person name="Rojo D."/>
            <person name="Ciordia S."/>
            <person name="Mena Md.C."/>
            <person name="Ferrer M."/>
            <person name="Messina E."/>
            <person name="Smedile F."/>
            <person name="La Spada G."/>
            <person name="La Cono V."/>
            <person name="Yakimov M.M."/>
        </authorList>
    </citation>
    <scope>NUCLEOTIDE SEQUENCE [LARGE SCALE GENOMIC DNA]</scope>
    <source>
        <strain evidence="9">AArc1</strain>
    </source>
</reference>
<name>A0A346PJ72_9EURY</name>
<evidence type="ECO:0000256" key="2">
    <source>
        <dbReference type="ARBA" id="ARBA00012925"/>
    </source>
</evidence>
<gene>
    <name evidence="8" type="ORF">AArc1_3264</name>
</gene>
<feature type="binding site" evidence="7">
    <location>
        <position position="143"/>
    </location>
    <ligand>
        <name>Zn(2+)</name>
        <dbReference type="ChEBI" id="CHEBI:29105"/>
    </ligand>
</feature>
<dbReference type="SUPFAM" id="SSF53056">
    <property type="entry name" value="beta-carbonic anhydrase, cab"/>
    <property type="match status" value="1"/>
</dbReference>
<keyword evidence="3 7" id="KW-0479">Metal-binding</keyword>
<protein>
    <recommendedName>
        <fullName evidence="2">carbonic anhydrase</fullName>
        <ecNumber evidence="2">4.2.1.1</ecNumber>
    </recommendedName>
</protein>
<evidence type="ECO:0000256" key="1">
    <source>
        <dbReference type="ARBA" id="ARBA00006217"/>
    </source>
</evidence>
<accession>A0A346PJ72</accession>
<evidence type="ECO:0000313" key="9">
    <source>
        <dbReference type="Proteomes" id="UP000258707"/>
    </source>
</evidence>